<comment type="caution">
    <text evidence="2">The sequence shown here is derived from an EMBL/GenBank/DDBJ whole genome shotgun (WGS) entry which is preliminary data.</text>
</comment>
<dbReference type="GO" id="GO:0005737">
    <property type="term" value="C:cytoplasm"/>
    <property type="evidence" value="ECO:0007669"/>
    <property type="project" value="TreeGrafter"/>
</dbReference>
<sequence>EGNIGSGKSTLVDILQTHFADNPRICFLQEPVSVWNTIKDTNGSTILEKYYADQTKYAFSFQMMAYISRLSLLREALKGDYDIIVTERSVYTDSMVFAKMLYDDKKIEEIEYMIYKKWFDEFLDDLPEIRLVYAKTDPKVASCRVEKRAREGETIPLSYLENCHKYHEDWLMNHDSSHLLVLDANVDTAEFPSVTTSWVSDIEKFILPIKSDSDKNVLGWEDWRGQALAAETS</sequence>
<proteinExistence type="predicted"/>
<dbReference type="InterPro" id="IPR031314">
    <property type="entry name" value="DNK_dom"/>
</dbReference>
<dbReference type="InterPro" id="IPR002624">
    <property type="entry name" value="DCK/DGK"/>
</dbReference>
<dbReference type="InterPro" id="IPR050566">
    <property type="entry name" value="Deoxyribonucleoside_kinase"/>
</dbReference>
<feature type="domain" description="Deoxynucleoside kinase" evidence="1">
    <location>
        <begin position="1"/>
        <end position="206"/>
    </location>
</feature>
<dbReference type="Pfam" id="PF01712">
    <property type="entry name" value="dNK"/>
    <property type="match status" value="1"/>
</dbReference>
<dbReference type="InterPro" id="IPR027417">
    <property type="entry name" value="P-loop_NTPase"/>
</dbReference>
<organism evidence="2">
    <name type="scientific">marine sediment metagenome</name>
    <dbReference type="NCBI Taxonomy" id="412755"/>
    <lineage>
        <taxon>unclassified sequences</taxon>
        <taxon>metagenomes</taxon>
        <taxon>ecological metagenomes</taxon>
    </lineage>
</organism>
<accession>X0SAP5</accession>
<evidence type="ECO:0000259" key="1">
    <source>
        <dbReference type="Pfam" id="PF01712"/>
    </source>
</evidence>
<evidence type="ECO:0000313" key="2">
    <source>
        <dbReference type="EMBL" id="GAF78123.1"/>
    </source>
</evidence>
<dbReference type="PANTHER" id="PTHR10513:SF35">
    <property type="entry name" value="DEOXYADENOSINE KINASE"/>
    <property type="match status" value="1"/>
</dbReference>
<name>X0SAP5_9ZZZZ</name>
<dbReference type="GO" id="GO:0005524">
    <property type="term" value="F:ATP binding"/>
    <property type="evidence" value="ECO:0007669"/>
    <property type="project" value="InterPro"/>
</dbReference>
<dbReference type="PANTHER" id="PTHR10513">
    <property type="entry name" value="DEOXYNUCLEOSIDE KINASE"/>
    <property type="match status" value="1"/>
</dbReference>
<dbReference type="AlphaFoldDB" id="X0SAP5"/>
<dbReference type="EMBL" id="BARS01007089">
    <property type="protein sequence ID" value="GAF78123.1"/>
    <property type="molecule type" value="Genomic_DNA"/>
</dbReference>
<feature type="non-terminal residue" evidence="2">
    <location>
        <position position="1"/>
    </location>
</feature>
<dbReference type="Gene3D" id="3.40.50.300">
    <property type="entry name" value="P-loop containing nucleotide triphosphate hydrolases"/>
    <property type="match status" value="1"/>
</dbReference>
<gene>
    <name evidence="2" type="ORF">S01H1_13717</name>
</gene>
<dbReference type="SUPFAM" id="SSF52540">
    <property type="entry name" value="P-loop containing nucleoside triphosphate hydrolases"/>
    <property type="match status" value="1"/>
</dbReference>
<dbReference type="GO" id="GO:0019136">
    <property type="term" value="F:deoxynucleoside kinase activity"/>
    <property type="evidence" value="ECO:0007669"/>
    <property type="project" value="InterPro"/>
</dbReference>
<reference evidence="2" key="1">
    <citation type="journal article" date="2014" name="Front. Microbiol.">
        <title>High frequency of phylogenetically diverse reductive dehalogenase-homologous genes in deep subseafloor sedimentary metagenomes.</title>
        <authorList>
            <person name="Kawai M."/>
            <person name="Futagami T."/>
            <person name="Toyoda A."/>
            <person name="Takaki Y."/>
            <person name="Nishi S."/>
            <person name="Hori S."/>
            <person name="Arai W."/>
            <person name="Tsubouchi T."/>
            <person name="Morono Y."/>
            <person name="Uchiyama I."/>
            <person name="Ito T."/>
            <person name="Fujiyama A."/>
            <person name="Inagaki F."/>
            <person name="Takami H."/>
        </authorList>
    </citation>
    <scope>NUCLEOTIDE SEQUENCE</scope>
    <source>
        <strain evidence="2">Expedition CK06-06</strain>
    </source>
</reference>
<dbReference type="PIRSF" id="PIRSF000705">
    <property type="entry name" value="DNK"/>
    <property type="match status" value="1"/>
</dbReference>
<protein>
    <recommendedName>
        <fullName evidence="1">Deoxynucleoside kinase domain-containing protein</fullName>
    </recommendedName>
</protein>